<organism evidence="5 6">
    <name type="scientific">Vibrio ishigakensis</name>
    <dbReference type="NCBI Taxonomy" id="1481914"/>
    <lineage>
        <taxon>Bacteria</taxon>
        <taxon>Pseudomonadati</taxon>
        <taxon>Pseudomonadota</taxon>
        <taxon>Gammaproteobacteria</taxon>
        <taxon>Vibrionales</taxon>
        <taxon>Vibrionaceae</taxon>
        <taxon>Vibrio</taxon>
    </lineage>
</organism>
<evidence type="ECO:0000313" key="5">
    <source>
        <dbReference type="EMBL" id="GAM64001.1"/>
    </source>
</evidence>
<proteinExistence type="inferred from homology"/>
<dbReference type="SUPFAM" id="SSF46785">
    <property type="entry name" value="Winged helix' DNA-binding domain"/>
    <property type="match status" value="1"/>
</dbReference>
<name>A0A0B8PCB5_9VIBR</name>
<dbReference type="Proteomes" id="UP000031670">
    <property type="component" value="Unassembled WGS sequence"/>
</dbReference>
<dbReference type="GO" id="GO:0000976">
    <property type="term" value="F:transcription cis-regulatory region binding"/>
    <property type="evidence" value="ECO:0007669"/>
    <property type="project" value="TreeGrafter"/>
</dbReference>
<evidence type="ECO:0000256" key="2">
    <source>
        <dbReference type="ARBA" id="ARBA00023015"/>
    </source>
</evidence>
<dbReference type="Gene3D" id="1.10.10.10">
    <property type="entry name" value="Winged helix-like DNA-binding domain superfamily/Winged helix DNA-binding domain"/>
    <property type="match status" value="1"/>
</dbReference>
<comment type="caution">
    <text evidence="5">The sequence shown here is derived from an EMBL/GenBank/DDBJ whole genome shotgun (WGS) entry which is preliminary data.</text>
</comment>
<dbReference type="AlphaFoldDB" id="A0A0B8PCB5"/>
<dbReference type="EMBL" id="BBSA01000011">
    <property type="protein sequence ID" value="GAM64001.1"/>
    <property type="molecule type" value="Genomic_DNA"/>
</dbReference>
<reference evidence="5 6" key="1">
    <citation type="submission" date="2015-01" db="EMBL/GenBank/DDBJ databases">
        <title>Vibrio sp. C5 JCM 19232 whole genome shotgun sequence.</title>
        <authorList>
            <person name="Sawabe T."/>
            <person name="Meirelles P."/>
            <person name="Feng G."/>
            <person name="Sayaka M."/>
            <person name="Hattori M."/>
            <person name="Ohkuma M."/>
        </authorList>
    </citation>
    <scope>NUCLEOTIDE SEQUENCE [LARGE SCALE GENOMIC DNA]</scope>
    <source>
        <strain evidence="5 6">JCM19232</strain>
    </source>
</reference>
<keyword evidence="3" id="KW-0804">Transcription</keyword>
<dbReference type="GO" id="GO:0003700">
    <property type="term" value="F:DNA-binding transcription factor activity"/>
    <property type="evidence" value="ECO:0007669"/>
    <property type="project" value="InterPro"/>
</dbReference>
<evidence type="ECO:0000256" key="1">
    <source>
        <dbReference type="ARBA" id="ARBA00009437"/>
    </source>
</evidence>
<dbReference type="Pfam" id="PF00126">
    <property type="entry name" value="HTH_1"/>
    <property type="match status" value="1"/>
</dbReference>
<feature type="domain" description="HTH lysR-type" evidence="4">
    <location>
        <begin position="4"/>
        <end position="61"/>
    </location>
</feature>
<protein>
    <submittedName>
        <fullName evidence="5">Transcriptional regulators</fullName>
    </submittedName>
</protein>
<dbReference type="InterPro" id="IPR000847">
    <property type="entry name" value="LysR_HTH_N"/>
</dbReference>
<dbReference type="PANTHER" id="PTHR30126:SF91">
    <property type="entry name" value="LYSR FAMILY TRANSCRIPTIONAL REGULATOR"/>
    <property type="match status" value="1"/>
</dbReference>
<dbReference type="PANTHER" id="PTHR30126">
    <property type="entry name" value="HTH-TYPE TRANSCRIPTIONAL REGULATOR"/>
    <property type="match status" value="1"/>
</dbReference>
<evidence type="ECO:0000256" key="3">
    <source>
        <dbReference type="ARBA" id="ARBA00023163"/>
    </source>
</evidence>
<dbReference type="InterPro" id="IPR036388">
    <property type="entry name" value="WH-like_DNA-bd_sf"/>
</dbReference>
<dbReference type="PROSITE" id="PS50931">
    <property type="entry name" value="HTH_LYSR"/>
    <property type="match status" value="1"/>
</dbReference>
<reference evidence="5 6" key="2">
    <citation type="submission" date="2015-01" db="EMBL/GenBank/DDBJ databases">
        <authorList>
            <consortium name="NBRP consortium"/>
            <person name="Sawabe T."/>
            <person name="Meirelles P."/>
            <person name="Feng G."/>
            <person name="Sayaka M."/>
            <person name="Hattori M."/>
            <person name="Ohkuma M."/>
        </authorList>
    </citation>
    <scope>NUCLEOTIDE SEQUENCE [LARGE SCALE GENOMIC DNA]</scope>
    <source>
        <strain evidence="5 6">JCM19232</strain>
    </source>
</reference>
<evidence type="ECO:0000259" key="4">
    <source>
        <dbReference type="PROSITE" id="PS50931"/>
    </source>
</evidence>
<accession>A0A0B8PCB5</accession>
<sequence length="290" mass="32707">MSQITLSQLTAFVTVAKKKNYSKAAAALRKDRKTISEQVEYLELNLGYKLFEKSGRKLELTDKGEKLSRRAQLLSADISTFESFALSLFDTDLETLSVCFDESIPQIWLTSLRRSCLAKKINLDLIKVSREHGEKLLKTAQCQFGMFLAKGQVINSELYWKSLPPVSVSAFTHQDSLLLTQVPCSIRALASQKQRVYSSVTSNTDKYPLLLSDSRVFENDLDLLLGGLVDEPSWAFLPNHLEQKIPESIKKIDLDVADEAQSIQLQPVLLWAIPYPDYSKMILKAIEKGN</sequence>
<keyword evidence="2" id="KW-0805">Transcription regulation</keyword>
<gene>
    <name evidence="5" type="ORF">JCM19232_3277</name>
</gene>
<comment type="similarity">
    <text evidence="1">Belongs to the LysR transcriptional regulatory family.</text>
</comment>
<evidence type="ECO:0000313" key="6">
    <source>
        <dbReference type="Proteomes" id="UP000031670"/>
    </source>
</evidence>
<dbReference type="InterPro" id="IPR036390">
    <property type="entry name" value="WH_DNA-bd_sf"/>
</dbReference>